<dbReference type="Proteomes" id="UP000238007">
    <property type="component" value="Unassembled WGS sequence"/>
</dbReference>
<feature type="transmembrane region" description="Helical" evidence="1">
    <location>
        <begin position="20"/>
        <end position="46"/>
    </location>
</feature>
<dbReference type="AlphaFoldDB" id="A0A2T0W3J6"/>
<evidence type="ECO:0000256" key="1">
    <source>
        <dbReference type="SAM" id="Phobius"/>
    </source>
</evidence>
<keyword evidence="4" id="KW-1185">Reference proteome</keyword>
<keyword evidence="1" id="KW-1133">Transmembrane helix</keyword>
<dbReference type="RefSeq" id="WP_106355260.1">
    <property type="nucleotide sequence ID" value="NZ_PVTP01000002.1"/>
</dbReference>
<organism evidence="3 4">
    <name type="scientific">Yoonia maritima</name>
    <dbReference type="NCBI Taxonomy" id="1435347"/>
    <lineage>
        <taxon>Bacteria</taxon>
        <taxon>Pseudomonadati</taxon>
        <taxon>Pseudomonadota</taxon>
        <taxon>Alphaproteobacteria</taxon>
        <taxon>Rhodobacterales</taxon>
        <taxon>Paracoccaceae</taxon>
        <taxon>Yoonia</taxon>
    </lineage>
</organism>
<dbReference type="InterPro" id="IPR012495">
    <property type="entry name" value="TadE-like_dom"/>
</dbReference>
<dbReference type="Pfam" id="PF07811">
    <property type="entry name" value="TadE"/>
    <property type="match status" value="1"/>
</dbReference>
<evidence type="ECO:0000259" key="2">
    <source>
        <dbReference type="Pfam" id="PF07811"/>
    </source>
</evidence>
<keyword evidence="1" id="KW-0812">Transmembrane</keyword>
<proteinExistence type="predicted"/>
<gene>
    <name evidence="3" type="ORF">CLV80_102418</name>
</gene>
<sequence length="184" mass="20139">MSSSLTSLFKRLVSDESGVVTVEFVIIFPIFFGFFMMTIESGIIAIRDVMLERGLDVTIRDIRIGTLMDPDAPTLRKNICNAARLIPDCENQLQIAMYVKDPESWTPLPNDVNCIDRSVSNRPATDFTHGDGNQLVVVRACARVNVFFPTSGIGKAIVENGSAASGNSYALVATSSYVVEPRDD</sequence>
<comment type="caution">
    <text evidence="3">The sequence shown here is derived from an EMBL/GenBank/DDBJ whole genome shotgun (WGS) entry which is preliminary data.</text>
</comment>
<reference evidence="3 4" key="1">
    <citation type="submission" date="2018-03" db="EMBL/GenBank/DDBJ databases">
        <title>Genomic Encyclopedia of Archaeal and Bacterial Type Strains, Phase II (KMG-II): from individual species to whole genera.</title>
        <authorList>
            <person name="Goeker M."/>
        </authorList>
    </citation>
    <scope>NUCLEOTIDE SEQUENCE [LARGE SCALE GENOMIC DNA]</scope>
    <source>
        <strain evidence="3 4">DSM 101533</strain>
    </source>
</reference>
<evidence type="ECO:0000313" key="3">
    <source>
        <dbReference type="EMBL" id="PRY79770.1"/>
    </source>
</evidence>
<protein>
    <submittedName>
        <fullName evidence="3">Flp pilus assembly protein TadG</fullName>
    </submittedName>
</protein>
<evidence type="ECO:0000313" key="4">
    <source>
        <dbReference type="Proteomes" id="UP000238007"/>
    </source>
</evidence>
<name>A0A2T0W3J6_9RHOB</name>
<accession>A0A2T0W3J6</accession>
<keyword evidence="1" id="KW-0472">Membrane</keyword>
<feature type="domain" description="TadE-like" evidence="2">
    <location>
        <begin position="18"/>
        <end position="52"/>
    </location>
</feature>
<dbReference type="EMBL" id="PVTP01000002">
    <property type="protein sequence ID" value="PRY79770.1"/>
    <property type="molecule type" value="Genomic_DNA"/>
</dbReference>
<dbReference type="OrthoDB" id="7907064at2"/>